<keyword evidence="1" id="KW-0560">Oxidoreductase</keyword>
<dbReference type="GO" id="GO:0004497">
    <property type="term" value="F:monooxygenase activity"/>
    <property type="evidence" value="ECO:0007669"/>
    <property type="project" value="UniProtKB-KW"/>
</dbReference>
<dbReference type="PANTHER" id="PTHR30137:SF8">
    <property type="entry name" value="BLR5498 PROTEIN"/>
    <property type="match status" value="1"/>
</dbReference>
<dbReference type="InterPro" id="IPR050766">
    <property type="entry name" value="Bact_Lucif_Oxidored"/>
</dbReference>
<dbReference type="SUPFAM" id="SSF51679">
    <property type="entry name" value="Bacterial luciferase-like"/>
    <property type="match status" value="1"/>
</dbReference>
<dbReference type="KEGG" id="amq:AMETH_4356"/>
<feature type="domain" description="Luciferase-like" evidence="3">
    <location>
        <begin position="1"/>
        <end position="301"/>
    </location>
</feature>
<dbReference type="OrthoDB" id="7903015at2"/>
<evidence type="ECO:0000313" key="5">
    <source>
        <dbReference type="Proteomes" id="UP000062973"/>
    </source>
</evidence>
<dbReference type="Pfam" id="PF00296">
    <property type="entry name" value="Bac_luciferase"/>
    <property type="match status" value="1"/>
</dbReference>
<dbReference type="GO" id="GO:0005829">
    <property type="term" value="C:cytosol"/>
    <property type="evidence" value="ECO:0007669"/>
    <property type="project" value="TreeGrafter"/>
</dbReference>
<evidence type="ECO:0000256" key="1">
    <source>
        <dbReference type="ARBA" id="ARBA00023002"/>
    </source>
</evidence>
<dbReference type="Proteomes" id="UP000062973">
    <property type="component" value="Chromosome"/>
</dbReference>
<evidence type="ECO:0000313" key="4">
    <source>
        <dbReference type="EMBL" id="AIJ24448.1"/>
    </source>
</evidence>
<dbReference type="PANTHER" id="PTHR30137">
    <property type="entry name" value="LUCIFERASE-LIKE MONOOXYGENASE"/>
    <property type="match status" value="1"/>
</dbReference>
<dbReference type="InterPro" id="IPR036661">
    <property type="entry name" value="Luciferase-like_sf"/>
</dbReference>
<dbReference type="STRING" id="1068978.AMETH_4356"/>
<dbReference type="InterPro" id="IPR011251">
    <property type="entry name" value="Luciferase-like_dom"/>
</dbReference>
<proteinExistence type="predicted"/>
<gene>
    <name evidence="4" type="ORF">AMETH_4356</name>
</gene>
<keyword evidence="2 4" id="KW-0503">Monooxygenase</keyword>
<dbReference type="AlphaFoldDB" id="A0A076MU52"/>
<dbReference type="EMBL" id="CP009110">
    <property type="protein sequence ID" value="AIJ24448.1"/>
    <property type="molecule type" value="Genomic_DNA"/>
</dbReference>
<dbReference type="Gene3D" id="3.20.20.30">
    <property type="entry name" value="Luciferase-like domain"/>
    <property type="match status" value="1"/>
</dbReference>
<evidence type="ECO:0000259" key="3">
    <source>
        <dbReference type="Pfam" id="PF00296"/>
    </source>
</evidence>
<dbReference type="RefSeq" id="WP_017983286.1">
    <property type="nucleotide sequence ID" value="NZ_AQUL01000001.1"/>
</dbReference>
<dbReference type="PATRIC" id="fig|1068978.7.peg.4664"/>
<dbReference type="HOGENOM" id="CLU_027853_3_0_11"/>
<keyword evidence="5" id="KW-1185">Reference proteome</keyword>
<evidence type="ECO:0000256" key="2">
    <source>
        <dbReference type="ARBA" id="ARBA00023033"/>
    </source>
</evidence>
<protein>
    <submittedName>
        <fullName evidence="4">Alkanal monooxygenase (FMN-linked)</fullName>
    </submittedName>
</protein>
<reference evidence="4 5" key="1">
    <citation type="submission" date="2014-07" db="EMBL/GenBank/DDBJ databases">
        <title>Whole Genome Sequence of the Amycolatopsis methanolica 239.</title>
        <authorList>
            <person name="Tang B."/>
        </authorList>
    </citation>
    <scope>NUCLEOTIDE SEQUENCE [LARGE SCALE GENOMIC DNA]</scope>
    <source>
        <strain evidence="4 5">239</strain>
    </source>
</reference>
<organism evidence="4 5">
    <name type="scientific">Amycolatopsis methanolica 239</name>
    <dbReference type="NCBI Taxonomy" id="1068978"/>
    <lineage>
        <taxon>Bacteria</taxon>
        <taxon>Bacillati</taxon>
        <taxon>Actinomycetota</taxon>
        <taxon>Actinomycetes</taxon>
        <taxon>Pseudonocardiales</taxon>
        <taxon>Pseudonocardiaceae</taxon>
        <taxon>Amycolatopsis</taxon>
        <taxon>Amycolatopsis methanolica group</taxon>
    </lineage>
</organism>
<sequence length="332" mass="34921">MRFGVFVLAGRFPGQDDGEVLARSLDVVERAEAAGFDDAWVAEHHFMSYGVCPSAVTFAAHALGRTRRITVGTAVSVLSSAHPVALAEQAAMLDRVSGGRFRLGVGRGGPWVDLEVFGTGLDRYERGFAEGLDLLAQALSSATVGAAGEFFAFRDVPLVPRPVSLPPVTVACTSRETVELAAARGLPMLLGMHIGDEEKAAMVAHYGKAAAAAGQDPSAPHVSAVLAHVGDSRAAAEAELRASMPGWLREGLAGYVPVDGRPYRPRDAAEYTELLCRLHPVGSPRACADRLAAAAERTGIAHTILFVEGAGARERVLANVTRLGAEVLPLLR</sequence>
<name>A0A076MU52_AMYME</name>
<dbReference type="GO" id="GO:0016705">
    <property type="term" value="F:oxidoreductase activity, acting on paired donors, with incorporation or reduction of molecular oxygen"/>
    <property type="evidence" value="ECO:0007669"/>
    <property type="project" value="InterPro"/>
</dbReference>
<accession>A0A076MU52</accession>
<dbReference type="eggNOG" id="COG2141">
    <property type="taxonomic scope" value="Bacteria"/>
</dbReference>